<dbReference type="Proteomes" id="UP000000305">
    <property type="component" value="Unassembled WGS sequence"/>
</dbReference>
<dbReference type="AlphaFoldDB" id="E9HHN8"/>
<name>E9HHN8_DAPPU</name>
<sequence length="445" mass="50822">MKISANPTKGHRKLVNNNNITQEAVNQEHLVKRLPVLYTNGMSVKRIEANQQFTKKGGKPATKILIAKFGSPDGIKKIWRSTFEGRRYEITRKRTKTDLPLYTLDILKQCCLLLNQSYFSYSHNLDVVAITESWLREDSGDDILRELCPAGYSSLHKLRIGKRGWGVAIIFRDTVRVHPLNLDFVALSFEFLAASLTTNSTCFTLLVIYRPPSHKPNQFIDEFASLLEFLVHSPGLLLIVSDFNIHVDDKSCQLGQSFLSLIDSFDLQQHVSDSSHVGGHTLDLVLSRLGSDNFLVDCSTSDFISDHRAIHWCAKAHRPLRPVKKVEFRKLKSIDFSSFCSDLLKLPLLTSPAGDCESALLQYNNGLACVLDSHAPMVKRCFTVRPDNPWNNEEIHLARRKVRRLERRWKLTNLTIDKQIMHDKLRNLHEMINLPKRSLLESQIL</sequence>
<reference evidence="2 3" key="1">
    <citation type="journal article" date="2011" name="Science">
        <title>The ecoresponsive genome of Daphnia pulex.</title>
        <authorList>
            <person name="Colbourne J.K."/>
            <person name="Pfrender M.E."/>
            <person name="Gilbert D."/>
            <person name="Thomas W.K."/>
            <person name="Tucker A."/>
            <person name="Oakley T.H."/>
            <person name="Tokishita S."/>
            <person name="Aerts A."/>
            <person name="Arnold G.J."/>
            <person name="Basu M.K."/>
            <person name="Bauer D.J."/>
            <person name="Caceres C.E."/>
            <person name="Carmel L."/>
            <person name="Casola C."/>
            <person name="Choi J.H."/>
            <person name="Detter J.C."/>
            <person name="Dong Q."/>
            <person name="Dusheyko S."/>
            <person name="Eads B.D."/>
            <person name="Frohlich T."/>
            <person name="Geiler-Samerotte K.A."/>
            <person name="Gerlach D."/>
            <person name="Hatcher P."/>
            <person name="Jogdeo S."/>
            <person name="Krijgsveld J."/>
            <person name="Kriventseva E.V."/>
            <person name="Kultz D."/>
            <person name="Laforsch C."/>
            <person name="Lindquist E."/>
            <person name="Lopez J."/>
            <person name="Manak J.R."/>
            <person name="Muller J."/>
            <person name="Pangilinan J."/>
            <person name="Patwardhan R.P."/>
            <person name="Pitluck S."/>
            <person name="Pritham E.J."/>
            <person name="Rechtsteiner A."/>
            <person name="Rho M."/>
            <person name="Rogozin I.B."/>
            <person name="Sakarya O."/>
            <person name="Salamov A."/>
            <person name="Schaack S."/>
            <person name="Shapiro H."/>
            <person name="Shiga Y."/>
            <person name="Skalitzky C."/>
            <person name="Smith Z."/>
            <person name="Souvorov A."/>
            <person name="Sung W."/>
            <person name="Tang Z."/>
            <person name="Tsuchiya D."/>
            <person name="Tu H."/>
            <person name="Vos H."/>
            <person name="Wang M."/>
            <person name="Wolf Y.I."/>
            <person name="Yamagata H."/>
            <person name="Yamada T."/>
            <person name="Ye Y."/>
            <person name="Shaw J.R."/>
            <person name="Andrews J."/>
            <person name="Crease T.J."/>
            <person name="Tang H."/>
            <person name="Lucas S.M."/>
            <person name="Robertson H.M."/>
            <person name="Bork P."/>
            <person name="Koonin E.V."/>
            <person name="Zdobnov E.M."/>
            <person name="Grigoriev I.V."/>
            <person name="Lynch M."/>
            <person name="Boore J.L."/>
        </authorList>
    </citation>
    <scope>NUCLEOTIDE SEQUENCE [LARGE SCALE GENOMIC DNA]</scope>
</reference>
<dbReference type="Gene3D" id="3.60.10.10">
    <property type="entry name" value="Endonuclease/exonuclease/phosphatase"/>
    <property type="match status" value="1"/>
</dbReference>
<evidence type="ECO:0000313" key="3">
    <source>
        <dbReference type="Proteomes" id="UP000000305"/>
    </source>
</evidence>
<dbReference type="GO" id="GO:0003824">
    <property type="term" value="F:catalytic activity"/>
    <property type="evidence" value="ECO:0007669"/>
    <property type="project" value="InterPro"/>
</dbReference>
<proteinExistence type="predicted"/>
<dbReference type="PhylomeDB" id="E9HHN8"/>
<dbReference type="OrthoDB" id="416454at2759"/>
<gene>
    <name evidence="2" type="ORF">DAPPUDRAFT_114285</name>
</gene>
<feature type="domain" description="Endonuclease/exonuclease/phosphatase" evidence="1">
    <location>
        <begin position="205"/>
        <end position="310"/>
    </location>
</feature>
<dbReference type="Pfam" id="PF14529">
    <property type="entry name" value="Exo_endo_phos_2"/>
    <property type="match status" value="1"/>
</dbReference>
<dbReference type="InterPro" id="IPR005135">
    <property type="entry name" value="Endo/exonuclease/phosphatase"/>
</dbReference>
<accession>E9HHN8</accession>
<dbReference type="HOGENOM" id="CLU_000680_39_4_1"/>
<dbReference type="KEGG" id="dpx:DAPPUDRAFT_114285"/>
<dbReference type="PANTHER" id="PTHR46670">
    <property type="entry name" value="ENDO/EXONUCLEASE/PHOSPHATASE DOMAIN-CONTAINING PROTEIN"/>
    <property type="match status" value="1"/>
</dbReference>
<dbReference type="InParanoid" id="E9HHN8"/>
<keyword evidence="3" id="KW-1185">Reference proteome</keyword>
<evidence type="ECO:0000313" key="2">
    <source>
        <dbReference type="EMBL" id="EFX68759.1"/>
    </source>
</evidence>
<organism evidence="2 3">
    <name type="scientific">Daphnia pulex</name>
    <name type="common">Water flea</name>
    <dbReference type="NCBI Taxonomy" id="6669"/>
    <lineage>
        <taxon>Eukaryota</taxon>
        <taxon>Metazoa</taxon>
        <taxon>Ecdysozoa</taxon>
        <taxon>Arthropoda</taxon>
        <taxon>Crustacea</taxon>
        <taxon>Branchiopoda</taxon>
        <taxon>Diplostraca</taxon>
        <taxon>Cladocera</taxon>
        <taxon>Anomopoda</taxon>
        <taxon>Daphniidae</taxon>
        <taxon>Daphnia</taxon>
    </lineage>
</organism>
<dbReference type="PANTHER" id="PTHR46670:SF3">
    <property type="entry name" value="ENDONUCLEASE_EXONUCLEASE_PHOSPHATASE DOMAIN-CONTAINING PROTEIN"/>
    <property type="match status" value="1"/>
</dbReference>
<dbReference type="SUPFAM" id="SSF56219">
    <property type="entry name" value="DNase I-like"/>
    <property type="match status" value="1"/>
</dbReference>
<dbReference type="EMBL" id="GL732649">
    <property type="protein sequence ID" value="EFX68759.1"/>
    <property type="molecule type" value="Genomic_DNA"/>
</dbReference>
<dbReference type="STRING" id="6669.E9HHN8"/>
<dbReference type="eggNOG" id="ENOG502SRU3">
    <property type="taxonomic scope" value="Eukaryota"/>
</dbReference>
<protein>
    <recommendedName>
        <fullName evidence="1">Endonuclease/exonuclease/phosphatase domain-containing protein</fullName>
    </recommendedName>
</protein>
<dbReference type="InterPro" id="IPR036691">
    <property type="entry name" value="Endo/exonu/phosph_ase_sf"/>
</dbReference>
<evidence type="ECO:0000259" key="1">
    <source>
        <dbReference type="Pfam" id="PF14529"/>
    </source>
</evidence>